<accession>A0A443I4F1</accession>
<proteinExistence type="predicted"/>
<dbReference type="EMBL" id="RCNU01000001">
    <property type="protein sequence ID" value="RWQ98983.1"/>
    <property type="molecule type" value="Genomic_DNA"/>
</dbReference>
<protein>
    <submittedName>
        <fullName evidence="2">Kinase-like domain-containing protein</fullName>
    </submittedName>
</protein>
<dbReference type="GeneID" id="39603156"/>
<dbReference type="AlphaFoldDB" id="A0A443I4F1"/>
<dbReference type="GO" id="GO:0016301">
    <property type="term" value="F:kinase activity"/>
    <property type="evidence" value="ECO:0007669"/>
    <property type="project" value="UniProtKB-KW"/>
</dbReference>
<feature type="domain" description="Aminoglycoside phosphotransferase" evidence="1">
    <location>
        <begin position="67"/>
        <end position="300"/>
    </location>
</feature>
<sequence length="398" mass="45362">MGGVTDHLPAPFADEEIFSLLDSISLPQPISIEPLKVTAAFHTIYILTYAPEAISQVYRGTSIKSTTEPFDLVLRIAGDHIPHIKTENEAAVLKWLRQNTGIPVPDVIAYDVSTQNSLHREFIILNRCPGVPISDIYDSLTPGQLESILKQLMEILKELHSHPFDSIGGLTHAPSDPETIRPGPILDEWFWFEPDIKTHFPPSETYTTINISGPFPSYTFYIATLVEKYVRIARMHPSLDFLRPLLPRLSAFISRLPAHAATLDNVPIRLAHKDLHFANILYHPTTERITAILDWEFSGTVPFPLWDPPRAFLWNCRDGEESYNEKNRLRERFAQMCREEGGEYLVKDAEFTSESQEKAYKVANLMRWFTSFVPKGRFVDRVDGWMVELAKELEAFGV</sequence>
<dbReference type="PANTHER" id="PTHR21310:SF15">
    <property type="entry name" value="AMINOGLYCOSIDE PHOSPHOTRANSFERASE DOMAIN-CONTAINING PROTEIN"/>
    <property type="match status" value="1"/>
</dbReference>
<organism evidence="2 3">
    <name type="scientific">Byssochlamys spectabilis</name>
    <name type="common">Paecilomyces variotii</name>
    <dbReference type="NCBI Taxonomy" id="264951"/>
    <lineage>
        <taxon>Eukaryota</taxon>
        <taxon>Fungi</taxon>
        <taxon>Dikarya</taxon>
        <taxon>Ascomycota</taxon>
        <taxon>Pezizomycotina</taxon>
        <taxon>Eurotiomycetes</taxon>
        <taxon>Eurotiomycetidae</taxon>
        <taxon>Eurotiales</taxon>
        <taxon>Thermoascaceae</taxon>
        <taxon>Paecilomyces</taxon>
    </lineage>
</organism>
<dbReference type="PANTHER" id="PTHR21310">
    <property type="entry name" value="AMINOGLYCOSIDE PHOSPHOTRANSFERASE-RELATED-RELATED"/>
    <property type="match status" value="1"/>
</dbReference>
<dbReference type="Pfam" id="PF01636">
    <property type="entry name" value="APH"/>
    <property type="match status" value="1"/>
</dbReference>
<dbReference type="STRING" id="264951.A0A443I4F1"/>
<dbReference type="InterPro" id="IPR002575">
    <property type="entry name" value="Aminoglycoside_PTrfase"/>
</dbReference>
<evidence type="ECO:0000313" key="3">
    <source>
        <dbReference type="Proteomes" id="UP000283841"/>
    </source>
</evidence>
<evidence type="ECO:0000313" key="2">
    <source>
        <dbReference type="EMBL" id="RWQ98983.1"/>
    </source>
</evidence>
<dbReference type="VEuPathDB" id="FungiDB:C8Q69DRAFT_6440"/>
<dbReference type="InterPro" id="IPR051678">
    <property type="entry name" value="AGP_Transferase"/>
</dbReference>
<dbReference type="Gene3D" id="3.90.1200.10">
    <property type="match status" value="1"/>
</dbReference>
<keyword evidence="3" id="KW-1185">Reference proteome</keyword>
<evidence type="ECO:0000259" key="1">
    <source>
        <dbReference type="Pfam" id="PF01636"/>
    </source>
</evidence>
<dbReference type="Proteomes" id="UP000283841">
    <property type="component" value="Unassembled WGS sequence"/>
</dbReference>
<gene>
    <name evidence="2" type="ORF">C8Q69DRAFT_6440</name>
</gene>
<keyword evidence="2" id="KW-0418">Kinase</keyword>
<reference evidence="2 3" key="1">
    <citation type="journal article" date="2018" name="Front. Microbiol.">
        <title>Genomic and genetic insights into a cosmopolitan fungus, Paecilomyces variotii (Eurotiales).</title>
        <authorList>
            <person name="Urquhart A.S."/>
            <person name="Mondo S.J."/>
            <person name="Makela M.R."/>
            <person name="Hane J.K."/>
            <person name="Wiebenga A."/>
            <person name="He G."/>
            <person name="Mihaltcheva S."/>
            <person name="Pangilinan J."/>
            <person name="Lipzen A."/>
            <person name="Barry K."/>
            <person name="de Vries R.P."/>
            <person name="Grigoriev I.V."/>
            <person name="Idnurm A."/>
        </authorList>
    </citation>
    <scope>NUCLEOTIDE SEQUENCE [LARGE SCALE GENOMIC DNA]</scope>
    <source>
        <strain evidence="2 3">CBS 101075</strain>
    </source>
</reference>
<dbReference type="RefSeq" id="XP_028488628.1">
    <property type="nucleotide sequence ID" value="XM_028633879.1"/>
</dbReference>
<name>A0A443I4F1_BYSSP</name>
<dbReference type="InterPro" id="IPR011009">
    <property type="entry name" value="Kinase-like_dom_sf"/>
</dbReference>
<comment type="caution">
    <text evidence="2">The sequence shown here is derived from an EMBL/GenBank/DDBJ whole genome shotgun (WGS) entry which is preliminary data.</text>
</comment>
<keyword evidence="2" id="KW-0808">Transferase</keyword>
<dbReference type="SUPFAM" id="SSF56112">
    <property type="entry name" value="Protein kinase-like (PK-like)"/>
    <property type="match status" value="1"/>
</dbReference>